<dbReference type="Pfam" id="PF00899">
    <property type="entry name" value="ThiF"/>
    <property type="match status" value="1"/>
</dbReference>
<dbReference type="GO" id="GO:0005737">
    <property type="term" value="C:cytoplasm"/>
    <property type="evidence" value="ECO:0007669"/>
    <property type="project" value="TreeGrafter"/>
</dbReference>
<comment type="function">
    <text evidence="6">Catalyzes the adenylation by ATP of the carboxyl group of the C-terminal glycine of sulfur carrier protein MoaD.</text>
</comment>
<reference evidence="14 15" key="1">
    <citation type="submission" date="2020-12" db="EMBL/GenBank/DDBJ databases">
        <title>HMF7856_wgs.fasta genome submission.</title>
        <authorList>
            <person name="Kang H."/>
            <person name="Kim H."/>
            <person name="Joh K."/>
        </authorList>
    </citation>
    <scope>NUCLEOTIDE SEQUENCE [LARGE SCALE GENOMIC DNA]</scope>
    <source>
        <strain evidence="14 15">HMF7856</strain>
    </source>
</reference>
<dbReference type="GO" id="GO:0061605">
    <property type="term" value="F:molybdopterin-synthase adenylyltransferase activity"/>
    <property type="evidence" value="ECO:0007669"/>
    <property type="project" value="UniProtKB-EC"/>
</dbReference>
<sequence length="369" mass="40930">MIKDRYDRQVKLAGFGKDAQQKLAVAKVLVVGAGGLGVPVLQYLTGMGVGTIGIIDGDIIKADNLHRQVLYSEEDIGLLKAEVAMEKLFKLNSKVKFKSHLHFLNTKDALSTISEYNFVIDASDNFGTRYLINDACVILNKPFVYGAVQQFEGHVSVFNYQGGPTYRCVYPHPPAENEIPNCDTAGVLGIAPGIIGCQQALQAVKVITGIGDNLSGYLQVFDLLRDEQYKIKLKVNAQNKFIKTLQPTYDTPHCESSSTIDVHELYKMHEGGTPFELIDVREPKEFTAEHLSFSRNVPLVNVKAYFSNRQIDVPLILICEIGGRSARAAEIIKQIHPGSQVQNVEGGLESWFDEFDEQFIVYPETSVSK</sequence>
<dbReference type="Proteomes" id="UP000429232">
    <property type="component" value="Chromosome"/>
</dbReference>
<evidence type="ECO:0000256" key="11">
    <source>
        <dbReference type="ARBA" id="ARBA00075328"/>
    </source>
</evidence>
<evidence type="ECO:0000256" key="2">
    <source>
        <dbReference type="ARBA" id="ARBA00022679"/>
    </source>
</evidence>
<keyword evidence="15" id="KW-1185">Reference proteome</keyword>
<dbReference type="Gene3D" id="3.40.250.10">
    <property type="entry name" value="Rhodanese-like domain"/>
    <property type="match status" value="1"/>
</dbReference>
<comment type="catalytic activity">
    <reaction evidence="5">
        <text>[molybdopterin-synthase sulfur-carrier protein]-C-terminal Gly-Gly + ATP + H(+) = [molybdopterin-synthase sulfur-carrier protein]-C-terminal Gly-Gly-AMP + diphosphate</text>
        <dbReference type="Rhea" id="RHEA:43616"/>
        <dbReference type="Rhea" id="RHEA-COMP:12159"/>
        <dbReference type="Rhea" id="RHEA-COMP:12202"/>
        <dbReference type="ChEBI" id="CHEBI:15378"/>
        <dbReference type="ChEBI" id="CHEBI:30616"/>
        <dbReference type="ChEBI" id="CHEBI:33019"/>
        <dbReference type="ChEBI" id="CHEBI:90618"/>
        <dbReference type="ChEBI" id="CHEBI:90778"/>
        <dbReference type="EC" id="2.7.7.80"/>
    </reaction>
</comment>
<keyword evidence="2" id="KW-0808">Transferase</keyword>
<evidence type="ECO:0000256" key="4">
    <source>
        <dbReference type="ARBA" id="ARBA00022840"/>
    </source>
</evidence>
<organism evidence="14 15">
    <name type="scientific">Mucilaginibacter ginkgonis</name>
    <dbReference type="NCBI Taxonomy" id="2682091"/>
    <lineage>
        <taxon>Bacteria</taxon>
        <taxon>Pseudomonadati</taxon>
        <taxon>Bacteroidota</taxon>
        <taxon>Sphingobacteriia</taxon>
        <taxon>Sphingobacteriales</taxon>
        <taxon>Sphingobacteriaceae</taxon>
        <taxon>Mucilaginibacter</taxon>
    </lineage>
</organism>
<dbReference type="SUPFAM" id="SSF69572">
    <property type="entry name" value="Activating enzymes of the ubiquitin-like proteins"/>
    <property type="match status" value="1"/>
</dbReference>
<dbReference type="CDD" id="cd00757">
    <property type="entry name" value="ThiF_MoeB_HesA_family"/>
    <property type="match status" value="1"/>
</dbReference>
<comment type="similarity">
    <text evidence="1">Belongs to the HesA/MoeB/ThiF family.</text>
</comment>
<evidence type="ECO:0000256" key="9">
    <source>
        <dbReference type="ARBA" id="ARBA00073635"/>
    </source>
</evidence>
<dbReference type="GO" id="GO:0005524">
    <property type="term" value="F:ATP binding"/>
    <property type="evidence" value="ECO:0007669"/>
    <property type="project" value="UniProtKB-KW"/>
</dbReference>
<accession>A0A6I4I2L2</accession>
<dbReference type="FunFam" id="3.40.50.720:FF:000033">
    <property type="entry name" value="Adenylyltransferase and sulfurtransferase MOCS3"/>
    <property type="match status" value="1"/>
</dbReference>
<dbReference type="CDD" id="cd00158">
    <property type="entry name" value="RHOD"/>
    <property type="match status" value="1"/>
</dbReference>
<comment type="subunit">
    <text evidence="7">Homodimer. Forms a stable heterotetrameric complex of 2 MoeB and 2 MoaD during adenylation of MoaD.</text>
</comment>
<dbReference type="SMART" id="SM00450">
    <property type="entry name" value="RHOD"/>
    <property type="match status" value="1"/>
</dbReference>
<keyword evidence="4" id="KW-0067">ATP-binding</keyword>
<dbReference type="RefSeq" id="WP_157526759.1">
    <property type="nucleotide sequence ID" value="NZ_CP066775.1"/>
</dbReference>
<proteinExistence type="inferred from homology"/>
<evidence type="ECO:0000256" key="1">
    <source>
        <dbReference type="ARBA" id="ARBA00009919"/>
    </source>
</evidence>
<dbReference type="Pfam" id="PF00581">
    <property type="entry name" value="Rhodanese"/>
    <property type="match status" value="1"/>
</dbReference>
<dbReference type="PANTHER" id="PTHR10953:SF102">
    <property type="entry name" value="ADENYLYLTRANSFERASE AND SULFURTRANSFERASE MOCS3"/>
    <property type="match status" value="1"/>
</dbReference>
<dbReference type="InterPro" id="IPR035985">
    <property type="entry name" value="Ubiquitin-activating_enz"/>
</dbReference>
<keyword evidence="3" id="KW-0547">Nucleotide-binding</keyword>
<dbReference type="InterPro" id="IPR000594">
    <property type="entry name" value="ThiF_NAD_FAD-bd"/>
</dbReference>
<dbReference type="PROSITE" id="PS50206">
    <property type="entry name" value="RHODANESE_3"/>
    <property type="match status" value="1"/>
</dbReference>
<dbReference type="EMBL" id="CP066775">
    <property type="protein sequence ID" value="QQL50734.1"/>
    <property type="molecule type" value="Genomic_DNA"/>
</dbReference>
<evidence type="ECO:0000259" key="13">
    <source>
        <dbReference type="PROSITE" id="PS50206"/>
    </source>
</evidence>
<evidence type="ECO:0000256" key="12">
    <source>
        <dbReference type="ARBA" id="ARBA00078531"/>
    </source>
</evidence>
<evidence type="ECO:0000313" key="15">
    <source>
        <dbReference type="Proteomes" id="UP000429232"/>
    </source>
</evidence>
<dbReference type="Gene3D" id="3.40.50.720">
    <property type="entry name" value="NAD(P)-binding Rossmann-like Domain"/>
    <property type="match status" value="1"/>
</dbReference>
<dbReference type="EC" id="2.7.7.80" evidence="8"/>
<evidence type="ECO:0000256" key="7">
    <source>
        <dbReference type="ARBA" id="ARBA00063809"/>
    </source>
</evidence>
<dbReference type="GO" id="GO:0004792">
    <property type="term" value="F:thiosulfate-cyanide sulfurtransferase activity"/>
    <property type="evidence" value="ECO:0007669"/>
    <property type="project" value="TreeGrafter"/>
</dbReference>
<dbReference type="InterPro" id="IPR045886">
    <property type="entry name" value="ThiF/MoeB/HesA"/>
</dbReference>
<protein>
    <recommendedName>
        <fullName evidence="9">Molybdopterin-synthase adenylyltransferase</fullName>
        <ecNumber evidence="8">2.7.7.80</ecNumber>
    </recommendedName>
    <alternativeName>
        <fullName evidence="12">MoaD protein adenylase</fullName>
    </alternativeName>
    <alternativeName>
        <fullName evidence="10">Molybdopterin-converting factor subunit 1 adenylase</fullName>
    </alternativeName>
    <alternativeName>
        <fullName evidence="11">Sulfur carrier protein MoaD adenylyltransferase</fullName>
    </alternativeName>
</protein>
<dbReference type="GO" id="GO:0008641">
    <property type="term" value="F:ubiquitin-like modifier activating enzyme activity"/>
    <property type="evidence" value="ECO:0007669"/>
    <property type="project" value="InterPro"/>
</dbReference>
<dbReference type="InterPro" id="IPR036873">
    <property type="entry name" value="Rhodanese-like_dom_sf"/>
</dbReference>
<evidence type="ECO:0000256" key="6">
    <source>
        <dbReference type="ARBA" id="ARBA00055169"/>
    </source>
</evidence>
<evidence type="ECO:0000313" key="14">
    <source>
        <dbReference type="EMBL" id="QQL50734.1"/>
    </source>
</evidence>
<dbReference type="KEGG" id="mgik:GO620_004550"/>
<dbReference type="PANTHER" id="PTHR10953">
    <property type="entry name" value="UBIQUITIN-ACTIVATING ENZYME E1"/>
    <property type="match status" value="1"/>
</dbReference>
<evidence type="ECO:0000256" key="10">
    <source>
        <dbReference type="ARBA" id="ARBA00075110"/>
    </source>
</evidence>
<name>A0A6I4I2L2_9SPHI</name>
<evidence type="ECO:0000256" key="5">
    <source>
        <dbReference type="ARBA" id="ARBA00052218"/>
    </source>
</evidence>
<evidence type="ECO:0000256" key="3">
    <source>
        <dbReference type="ARBA" id="ARBA00022741"/>
    </source>
</evidence>
<dbReference type="AlphaFoldDB" id="A0A6I4I2L2"/>
<feature type="domain" description="Rhodanese" evidence="13">
    <location>
        <begin position="277"/>
        <end position="360"/>
    </location>
</feature>
<dbReference type="InterPro" id="IPR001763">
    <property type="entry name" value="Rhodanese-like_dom"/>
</dbReference>
<gene>
    <name evidence="14" type="ORF">GO620_004550</name>
</gene>
<evidence type="ECO:0000256" key="8">
    <source>
        <dbReference type="ARBA" id="ARBA00066884"/>
    </source>
</evidence>